<dbReference type="Proteomes" id="UP001516023">
    <property type="component" value="Unassembled WGS sequence"/>
</dbReference>
<name>A0ABD3NJW8_9STRA</name>
<dbReference type="Gene3D" id="3.40.50.300">
    <property type="entry name" value="P-loop containing nucleotide triphosphate hydrolases"/>
    <property type="match status" value="1"/>
</dbReference>
<evidence type="ECO:0000256" key="1">
    <source>
        <dbReference type="ARBA" id="ARBA00022741"/>
    </source>
</evidence>
<dbReference type="GO" id="GO:0005524">
    <property type="term" value="F:ATP binding"/>
    <property type="evidence" value="ECO:0007669"/>
    <property type="project" value="UniProtKB-KW"/>
</dbReference>
<evidence type="ECO:0000256" key="4">
    <source>
        <dbReference type="SAM" id="MobiDB-lite"/>
    </source>
</evidence>
<evidence type="ECO:0000313" key="5">
    <source>
        <dbReference type="EMBL" id="KAL3776147.1"/>
    </source>
</evidence>
<dbReference type="Pfam" id="PF08433">
    <property type="entry name" value="KTI12"/>
    <property type="match status" value="1"/>
</dbReference>
<comment type="similarity">
    <text evidence="3">Belongs to the KTI12 family.</text>
</comment>
<comment type="caution">
    <text evidence="5">The sequence shown here is derived from an EMBL/GenBank/DDBJ whole genome shotgun (WGS) entry which is preliminary data.</text>
</comment>
<protein>
    <submittedName>
        <fullName evidence="5">Uncharacterized protein</fullName>
    </submittedName>
</protein>
<dbReference type="PANTHER" id="PTHR12435">
    <property type="match status" value="1"/>
</dbReference>
<feature type="compositionally biased region" description="Low complexity" evidence="4">
    <location>
        <begin position="201"/>
        <end position="215"/>
    </location>
</feature>
<accession>A0ABD3NJW8</accession>
<sequence>MATTRKVFLPCICGHTSLVVLDSLNYIKGYRYELYCISKAAGERHGVVWIMGSAADEACAAGSSPSDELAKERNLRRKRQWQENPPSTASSDGDVINDGYYGNDATMDELVMRFEPPDKRNRWEKPLYKVDMSRVLPWDKNGTLKQSAMATNKTNGDSRLTQSMASVTLQDDRPAVQPIKSAAGFKRNKNHEHGIQKSCRSSSNTTNNSNSNSNTDMTTIEQVIDDILNSFFIDIQPLKEGLSTLTHSSAESNVLNLVDATSQRINIEIIKAQTSMTAAGGRIVIPLGGSNVSSGKERVIALKQSISVNELRNVRKQYLKWMASHPLSIGTVEEEDTIAENYIQYIESHM</sequence>
<keyword evidence="6" id="KW-1185">Reference proteome</keyword>
<feature type="compositionally biased region" description="Polar residues" evidence="4">
    <location>
        <begin position="82"/>
        <end position="91"/>
    </location>
</feature>
<proteinExistence type="inferred from homology"/>
<keyword evidence="2" id="KW-0067">ATP-binding</keyword>
<dbReference type="InterPro" id="IPR013641">
    <property type="entry name" value="KTI12/PSTK"/>
</dbReference>
<keyword evidence="1" id="KW-0547">Nucleotide-binding</keyword>
<dbReference type="InterPro" id="IPR027417">
    <property type="entry name" value="P-loop_NTPase"/>
</dbReference>
<dbReference type="AlphaFoldDB" id="A0ABD3NJW8"/>
<gene>
    <name evidence="5" type="ORF">HJC23_013374</name>
</gene>
<evidence type="ECO:0000313" key="6">
    <source>
        <dbReference type="Proteomes" id="UP001516023"/>
    </source>
</evidence>
<organism evidence="5 6">
    <name type="scientific">Cyclotella cryptica</name>
    <dbReference type="NCBI Taxonomy" id="29204"/>
    <lineage>
        <taxon>Eukaryota</taxon>
        <taxon>Sar</taxon>
        <taxon>Stramenopiles</taxon>
        <taxon>Ochrophyta</taxon>
        <taxon>Bacillariophyta</taxon>
        <taxon>Coscinodiscophyceae</taxon>
        <taxon>Thalassiosirophycidae</taxon>
        <taxon>Stephanodiscales</taxon>
        <taxon>Stephanodiscaceae</taxon>
        <taxon>Cyclotella</taxon>
    </lineage>
</organism>
<feature type="region of interest" description="Disordered" evidence="4">
    <location>
        <begin position="61"/>
        <end position="98"/>
    </location>
</feature>
<dbReference type="EMBL" id="JABMIG020000508">
    <property type="protein sequence ID" value="KAL3776147.1"/>
    <property type="molecule type" value="Genomic_DNA"/>
</dbReference>
<feature type="region of interest" description="Disordered" evidence="4">
    <location>
        <begin position="185"/>
        <end position="215"/>
    </location>
</feature>
<evidence type="ECO:0000256" key="3">
    <source>
        <dbReference type="ARBA" id="ARBA00025768"/>
    </source>
</evidence>
<reference evidence="5 6" key="1">
    <citation type="journal article" date="2020" name="G3 (Bethesda)">
        <title>Improved Reference Genome for Cyclotella cryptica CCMP332, a Model for Cell Wall Morphogenesis, Salinity Adaptation, and Lipid Production in Diatoms (Bacillariophyta).</title>
        <authorList>
            <person name="Roberts W.R."/>
            <person name="Downey K.M."/>
            <person name="Ruck E.C."/>
            <person name="Traller J.C."/>
            <person name="Alverson A.J."/>
        </authorList>
    </citation>
    <scope>NUCLEOTIDE SEQUENCE [LARGE SCALE GENOMIC DNA]</scope>
    <source>
        <strain evidence="5 6">CCMP332</strain>
    </source>
</reference>
<evidence type="ECO:0000256" key="2">
    <source>
        <dbReference type="ARBA" id="ARBA00022840"/>
    </source>
</evidence>